<evidence type="ECO:0000313" key="3">
    <source>
        <dbReference type="Proteomes" id="UP000318437"/>
    </source>
</evidence>
<feature type="transmembrane region" description="Helical" evidence="1">
    <location>
        <begin position="6"/>
        <end position="31"/>
    </location>
</feature>
<organism evidence="2 3">
    <name type="scientific">Bythopirellula polymerisocia</name>
    <dbReference type="NCBI Taxonomy" id="2528003"/>
    <lineage>
        <taxon>Bacteria</taxon>
        <taxon>Pseudomonadati</taxon>
        <taxon>Planctomycetota</taxon>
        <taxon>Planctomycetia</taxon>
        <taxon>Pirellulales</taxon>
        <taxon>Lacipirellulaceae</taxon>
        <taxon>Bythopirellula</taxon>
    </lineage>
</organism>
<name>A0A5C6CIV3_9BACT</name>
<keyword evidence="1" id="KW-1133">Transmembrane helix</keyword>
<proteinExistence type="predicted"/>
<dbReference type="Proteomes" id="UP000318437">
    <property type="component" value="Unassembled WGS sequence"/>
</dbReference>
<accession>A0A5C6CIV3</accession>
<protein>
    <submittedName>
        <fullName evidence="2">Uncharacterized protein</fullName>
    </submittedName>
</protein>
<gene>
    <name evidence="2" type="ORF">Pla144_41490</name>
</gene>
<evidence type="ECO:0000313" key="2">
    <source>
        <dbReference type="EMBL" id="TWU22689.1"/>
    </source>
</evidence>
<sequence>MFDIGLQWSLLLIAIIPTLFFPQLVCLQLIVWQATHALLKIDQSLLKVPACLFIVAEQDRQDFLNRTVE</sequence>
<dbReference type="AlphaFoldDB" id="A0A5C6CIV3"/>
<keyword evidence="3" id="KW-1185">Reference proteome</keyword>
<reference evidence="2 3" key="1">
    <citation type="submission" date="2019-02" db="EMBL/GenBank/DDBJ databases">
        <title>Deep-cultivation of Planctomycetes and their phenomic and genomic characterization uncovers novel biology.</title>
        <authorList>
            <person name="Wiegand S."/>
            <person name="Jogler M."/>
            <person name="Boedeker C."/>
            <person name="Pinto D."/>
            <person name="Vollmers J."/>
            <person name="Rivas-Marin E."/>
            <person name="Kohn T."/>
            <person name="Peeters S.H."/>
            <person name="Heuer A."/>
            <person name="Rast P."/>
            <person name="Oberbeckmann S."/>
            <person name="Bunk B."/>
            <person name="Jeske O."/>
            <person name="Meyerdierks A."/>
            <person name="Storesund J.E."/>
            <person name="Kallscheuer N."/>
            <person name="Luecker S."/>
            <person name="Lage O.M."/>
            <person name="Pohl T."/>
            <person name="Merkel B.J."/>
            <person name="Hornburger P."/>
            <person name="Mueller R.-W."/>
            <person name="Bruemmer F."/>
            <person name="Labrenz M."/>
            <person name="Spormann A.M."/>
            <person name="Op Den Camp H."/>
            <person name="Overmann J."/>
            <person name="Amann R."/>
            <person name="Jetten M.S.M."/>
            <person name="Mascher T."/>
            <person name="Medema M.H."/>
            <person name="Devos D.P."/>
            <person name="Kaster A.-K."/>
            <person name="Ovreas L."/>
            <person name="Rohde M."/>
            <person name="Galperin M.Y."/>
            <person name="Jogler C."/>
        </authorList>
    </citation>
    <scope>NUCLEOTIDE SEQUENCE [LARGE SCALE GENOMIC DNA]</scope>
    <source>
        <strain evidence="2 3">Pla144</strain>
    </source>
</reference>
<dbReference type="EMBL" id="SJPS01000007">
    <property type="protein sequence ID" value="TWU22689.1"/>
    <property type="molecule type" value="Genomic_DNA"/>
</dbReference>
<evidence type="ECO:0000256" key="1">
    <source>
        <dbReference type="SAM" id="Phobius"/>
    </source>
</evidence>
<keyword evidence="1" id="KW-0812">Transmembrane</keyword>
<keyword evidence="1" id="KW-0472">Membrane</keyword>
<comment type="caution">
    <text evidence="2">The sequence shown here is derived from an EMBL/GenBank/DDBJ whole genome shotgun (WGS) entry which is preliminary data.</text>
</comment>